<dbReference type="InterPro" id="IPR029052">
    <property type="entry name" value="Metallo-depent_PP-like"/>
</dbReference>
<dbReference type="GO" id="GO:0016787">
    <property type="term" value="F:hydrolase activity"/>
    <property type="evidence" value="ECO:0007669"/>
    <property type="project" value="InterPro"/>
</dbReference>
<organism evidence="5 6">
    <name type="scientific">Phytoactinopolyspora mesophila</name>
    <dbReference type="NCBI Taxonomy" id="2650750"/>
    <lineage>
        <taxon>Bacteria</taxon>
        <taxon>Bacillati</taxon>
        <taxon>Actinomycetota</taxon>
        <taxon>Actinomycetes</taxon>
        <taxon>Jiangellales</taxon>
        <taxon>Jiangellaceae</taxon>
        <taxon>Phytoactinopolyspora</taxon>
    </lineage>
</organism>
<evidence type="ECO:0000313" key="6">
    <source>
        <dbReference type="Proteomes" id="UP000460435"/>
    </source>
</evidence>
<sequence length="1112" mass="115862">MIAVAGLIGAALLAHPMAGAHTGDNEPAVMVPAESVPFENDQRTIAPGLELTTFGSLEADGWSSGSILTVDVDADVTFDYQYSGTVTERETVRTGAERTGAVAAINADFFDINNSDAPLGPGIGRGDGLINAPTQGRHQAVAVTEDGAVQLAQIFLEGEVRVEDGPALDLDGVNTFRLPADGIGVFTPLWGEYTRAASVAAAEQTAEVSIVDGVVTEVGEDVGSGTIDTGTLVLVGGGAGAKALLDLEIGESVEVTYAPRSDVGEIAAAVGGSHVLVRDGVPQTFTDEAVHPRTAVGVSEDGSEVFLAVIDGRQAHARGMSLTELGEFMVGLGAHEALNVDGGGSSTMVVREPATVDHGVVNSPSDGVEREVANGLAVFTGDGSGRLEGFRLLPAADSSRVFPGLTRTVTALGHDDAHDPVPATPTWSAEGDAAQVDGAEEIATITGVQPGTATVAASEGDIREEIDITVLDELARIAPNTTLLSLSDEDSTGRIELTGFDAAGYRAPLEPADVEVSGGQGVVDLVPDGTGFRVEPLTGDASVLLTLEAAGAQTQVAVTIGLVEEMAADFADASDWTISFARATGDIETTQGPDGRSGVRLTYDFTGPNTRAAYAAPPEPFDLPGQPQTVKAWVRGDGNGSWIRMRAHDSQGTLITLNGGYTTYTGWEQLTFEVPEGTEYPLRFHDIYSVEPRGDARYEGETSFSDITVEVAPDVEFPVRERFQDPVILTNGTVDDATQRIAVMNDSQFVGRDPDSDIVQAARRTLREIVAADPDVLIINGDFVDEAAPEDFALARRILDEELGDVSFPWYYVPGNHEIQGGPIENFIDEFGDTQHVFDLDGTNVITLNTAYGTLRAGGREFDQIAVLREALDEAAADPSVTGVLIAGHHPPNDPLPTANSQLADRREAVMLERWLADFRAESGKPAAYVAGHAGVFHASSVEGVPYLVVGNSGKGPASTPDNGGFTGWMMLGVEPGLAQGPGRPGRSGDAPGRGGVHSAGEERAWLSAEVLPRVDSVSLEAPERLAVGATAPVAATVDQDEGRTVPVAWPASAEWSGRGVHIGAPEDAAPRDVVALDPQAGTLTALRNGVARLTVTVNGEAATQTVVAGRG</sequence>
<dbReference type="AlphaFoldDB" id="A0A7K3M5G9"/>
<dbReference type="SUPFAM" id="SSF56300">
    <property type="entry name" value="Metallo-dependent phosphatases"/>
    <property type="match status" value="1"/>
</dbReference>
<feature type="signal peptide" evidence="2">
    <location>
        <begin position="1"/>
        <end position="20"/>
    </location>
</feature>
<dbReference type="Gene3D" id="2.60.40.1080">
    <property type="match status" value="1"/>
</dbReference>
<dbReference type="PANTHER" id="PTHR40446:SF2">
    <property type="entry name" value="N-ACETYLGLUCOSAMINE-1-PHOSPHODIESTER ALPHA-N-ACETYLGLUCOSAMINIDASE"/>
    <property type="match status" value="1"/>
</dbReference>
<evidence type="ECO:0000256" key="1">
    <source>
        <dbReference type="SAM" id="MobiDB-lite"/>
    </source>
</evidence>
<dbReference type="RefSeq" id="WP_162451165.1">
    <property type="nucleotide sequence ID" value="NZ_WLZY01000005.1"/>
</dbReference>
<evidence type="ECO:0000259" key="3">
    <source>
        <dbReference type="Pfam" id="PF00149"/>
    </source>
</evidence>
<dbReference type="Proteomes" id="UP000460435">
    <property type="component" value="Unassembled WGS sequence"/>
</dbReference>
<dbReference type="Pfam" id="PF09992">
    <property type="entry name" value="NAGPA"/>
    <property type="match status" value="1"/>
</dbReference>
<evidence type="ECO:0000256" key="2">
    <source>
        <dbReference type="SAM" id="SignalP"/>
    </source>
</evidence>
<dbReference type="Gene3D" id="3.60.21.10">
    <property type="match status" value="1"/>
</dbReference>
<reference evidence="5 6" key="1">
    <citation type="submission" date="2019-11" db="EMBL/GenBank/DDBJ databases">
        <authorList>
            <person name="Li X.-J."/>
            <person name="Feng X.-M."/>
        </authorList>
    </citation>
    <scope>NUCLEOTIDE SEQUENCE [LARGE SCALE GENOMIC DNA]</scope>
    <source>
        <strain evidence="5 6">XMNu-373</strain>
    </source>
</reference>
<feature type="region of interest" description="Disordered" evidence="1">
    <location>
        <begin position="977"/>
        <end position="1001"/>
    </location>
</feature>
<keyword evidence="2" id="KW-0732">Signal</keyword>
<dbReference type="InterPro" id="IPR004843">
    <property type="entry name" value="Calcineurin-like_PHP"/>
</dbReference>
<evidence type="ECO:0000259" key="4">
    <source>
        <dbReference type="Pfam" id="PF09992"/>
    </source>
</evidence>
<dbReference type="PANTHER" id="PTHR40446">
    <property type="entry name" value="N-ACETYLGLUCOSAMINE-1-PHOSPHODIESTER ALPHA-N-ACETYLGLUCOSAMINIDASE"/>
    <property type="match status" value="1"/>
</dbReference>
<dbReference type="InterPro" id="IPR018711">
    <property type="entry name" value="NAGPA"/>
</dbReference>
<keyword evidence="6" id="KW-1185">Reference proteome</keyword>
<dbReference type="EMBL" id="WLZY01000005">
    <property type="protein sequence ID" value="NDL58460.1"/>
    <property type="molecule type" value="Genomic_DNA"/>
</dbReference>
<comment type="caution">
    <text evidence="5">The sequence shown here is derived from an EMBL/GenBank/DDBJ whole genome shotgun (WGS) entry which is preliminary data.</text>
</comment>
<feature type="chain" id="PRO_5029587502" evidence="2">
    <location>
        <begin position="21"/>
        <end position="1112"/>
    </location>
</feature>
<evidence type="ECO:0000313" key="5">
    <source>
        <dbReference type="EMBL" id="NDL58460.1"/>
    </source>
</evidence>
<proteinExistence type="predicted"/>
<gene>
    <name evidence="5" type="ORF">F7O44_15430</name>
</gene>
<feature type="domain" description="Calcineurin-like phosphoesterase" evidence="3">
    <location>
        <begin position="740"/>
        <end position="933"/>
    </location>
</feature>
<name>A0A7K3M5G9_9ACTN</name>
<feature type="domain" description="Phosphodiester glycosidase" evidence="4">
    <location>
        <begin position="206"/>
        <end position="379"/>
    </location>
</feature>
<protein>
    <submittedName>
        <fullName evidence="5">Multidrug transporter</fullName>
    </submittedName>
</protein>
<accession>A0A7K3M5G9</accession>
<dbReference type="Pfam" id="PF00149">
    <property type="entry name" value="Metallophos"/>
    <property type="match status" value="1"/>
</dbReference>